<gene>
    <name evidence="1" type="ORF">L6E24_14495</name>
</gene>
<dbReference type="AlphaFoldDB" id="A0A9E7TLM5"/>
<protein>
    <submittedName>
        <fullName evidence="1">Uncharacterized protein</fullName>
    </submittedName>
</protein>
<name>A0A9E7TLM5_9EURY</name>
<dbReference type="GeneID" id="74308938"/>
<evidence type="ECO:0000313" key="2">
    <source>
        <dbReference type="Proteomes" id="UP001060368"/>
    </source>
</evidence>
<dbReference type="KEGG" id="mend:L6E24_14495"/>
<keyword evidence="2" id="KW-1185">Reference proteome</keyword>
<organism evidence="1 2">
    <name type="scientific">Methanoplanus endosymbiosus</name>
    <dbReference type="NCBI Taxonomy" id="33865"/>
    <lineage>
        <taxon>Archaea</taxon>
        <taxon>Methanobacteriati</taxon>
        <taxon>Methanobacteriota</taxon>
        <taxon>Stenosarchaea group</taxon>
        <taxon>Methanomicrobia</taxon>
        <taxon>Methanomicrobiales</taxon>
        <taxon>Methanomicrobiaceae</taxon>
        <taxon>Methanoplanus</taxon>
    </lineage>
</organism>
<sequence length="207" mass="24025">MAGQDNSELIGYTTIRIKNSTLKRLKYNDFYSDSISDKIDYLITYHEAAAEHYHDDDDDFLIASIKKFNREFWKKDEKNSVFEKLKKKIEGQFARGGVTYVTAVMTTEDSSGIEEKKLYVTLYRESDIIHKDMKRHPFALLITSRGRYKFYIPFNEDCLNGKVTLKQLEKKLEIPEWIEADLKVGENTEPLTVGIEKSYDVVIPSGV</sequence>
<reference evidence="1" key="1">
    <citation type="submission" date="2022-04" db="EMBL/GenBank/DDBJ databases">
        <title>Complete genome of Methanoplanus endosymbiosus DSM 3599.</title>
        <authorList>
            <person name="Chen S.-C."/>
            <person name="You Y.-T."/>
            <person name="Zhou Y.-Z."/>
            <person name="Lai M.-C."/>
        </authorList>
    </citation>
    <scope>NUCLEOTIDE SEQUENCE</scope>
    <source>
        <strain evidence="1">DSM 3599</strain>
    </source>
</reference>
<dbReference type="RefSeq" id="WP_257742667.1">
    <property type="nucleotide sequence ID" value="NZ_CP096115.1"/>
</dbReference>
<accession>A0A9E7TLM5</accession>
<proteinExistence type="predicted"/>
<evidence type="ECO:0000313" key="1">
    <source>
        <dbReference type="EMBL" id="UUX92521.1"/>
    </source>
</evidence>
<dbReference type="EMBL" id="CP096115">
    <property type="protein sequence ID" value="UUX92521.1"/>
    <property type="molecule type" value="Genomic_DNA"/>
</dbReference>
<dbReference type="Proteomes" id="UP001060368">
    <property type="component" value="Chromosome"/>
</dbReference>